<dbReference type="Gene3D" id="3.40.50.880">
    <property type="match status" value="1"/>
</dbReference>
<accession>A0A2T1C4J3</accession>
<keyword evidence="4" id="KW-1185">Reference proteome</keyword>
<dbReference type="InterPro" id="IPR006286">
    <property type="entry name" value="C56_PfpI-like"/>
</dbReference>
<dbReference type="Pfam" id="PF01965">
    <property type="entry name" value="DJ-1_PfpI"/>
    <property type="match status" value="1"/>
</dbReference>
<evidence type="ECO:0000256" key="1">
    <source>
        <dbReference type="ARBA" id="ARBA00008542"/>
    </source>
</evidence>
<comment type="caution">
    <text evidence="3">The sequence shown here is derived from an EMBL/GenBank/DDBJ whole genome shotgun (WGS) entry which is preliminary data.</text>
</comment>
<organism evidence="3 4">
    <name type="scientific">Merismopedia glauca CCAP 1448/3</name>
    <dbReference type="NCBI Taxonomy" id="1296344"/>
    <lineage>
        <taxon>Bacteria</taxon>
        <taxon>Bacillati</taxon>
        <taxon>Cyanobacteriota</taxon>
        <taxon>Cyanophyceae</taxon>
        <taxon>Synechococcales</taxon>
        <taxon>Merismopediaceae</taxon>
        <taxon>Merismopedia</taxon>
    </lineage>
</organism>
<name>A0A2T1C4J3_9CYAN</name>
<dbReference type="EMBL" id="PVWJ01000038">
    <property type="protein sequence ID" value="PSB03200.1"/>
    <property type="molecule type" value="Genomic_DNA"/>
</dbReference>
<protein>
    <submittedName>
        <fullName evidence="3">Thiamine biosynthesis protein ThiJ</fullName>
    </submittedName>
</protein>
<proteinExistence type="inferred from homology"/>
<comment type="similarity">
    <text evidence="1">Belongs to the peptidase C56 family.</text>
</comment>
<gene>
    <name evidence="3" type="ORF">C7B64_09630</name>
</gene>
<reference evidence="3 4" key="2">
    <citation type="submission" date="2018-03" db="EMBL/GenBank/DDBJ databases">
        <title>The ancient ancestry and fast evolution of plastids.</title>
        <authorList>
            <person name="Moore K.R."/>
            <person name="Magnabosco C."/>
            <person name="Momper L."/>
            <person name="Gold D.A."/>
            <person name="Bosak T."/>
            <person name="Fournier G.P."/>
        </authorList>
    </citation>
    <scope>NUCLEOTIDE SEQUENCE [LARGE SCALE GENOMIC DNA]</scope>
    <source>
        <strain evidence="3 4">CCAP 1448/3</strain>
    </source>
</reference>
<dbReference type="AlphaFoldDB" id="A0A2T1C4J3"/>
<sequence length="222" mass="24712">MLVSTLDKLQAAPPGKNGVTKADLSVAKLPGKKIGILIESDFYEHEIWYYHYRFAEEGADVHLLTRLWGQASLTFQGHEYHAPLECHESFENIDDVELKSYAAIIVPSAFVSDRLRYSEKVGELSPATEFLKRAFAEKNILKGIICHGMWLVASVPELVKGRPVTCHNNLHGDVVNMGAIYTDKDVVVDGDLVTGRTGAHCHLFAKEIINMLAVEVYSENKS</sequence>
<dbReference type="Proteomes" id="UP000238762">
    <property type="component" value="Unassembled WGS sequence"/>
</dbReference>
<dbReference type="PANTHER" id="PTHR42733">
    <property type="entry name" value="DJ-1 PROTEIN"/>
    <property type="match status" value="1"/>
</dbReference>
<dbReference type="OrthoDB" id="9800516at2"/>
<evidence type="ECO:0000259" key="2">
    <source>
        <dbReference type="Pfam" id="PF01965"/>
    </source>
</evidence>
<feature type="domain" description="DJ-1/PfpI" evidence="2">
    <location>
        <begin position="32"/>
        <end position="210"/>
    </location>
</feature>
<dbReference type="SUPFAM" id="SSF52317">
    <property type="entry name" value="Class I glutamine amidotransferase-like"/>
    <property type="match status" value="1"/>
</dbReference>
<reference evidence="3 4" key="1">
    <citation type="submission" date="2018-02" db="EMBL/GenBank/DDBJ databases">
        <authorList>
            <person name="Cohen D.B."/>
            <person name="Kent A.D."/>
        </authorList>
    </citation>
    <scope>NUCLEOTIDE SEQUENCE [LARGE SCALE GENOMIC DNA]</scope>
    <source>
        <strain evidence="3 4">CCAP 1448/3</strain>
    </source>
</reference>
<dbReference type="InterPro" id="IPR002818">
    <property type="entry name" value="DJ-1/PfpI"/>
</dbReference>
<evidence type="ECO:0000313" key="4">
    <source>
        <dbReference type="Proteomes" id="UP000238762"/>
    </source>
</evidence>
<evidence type="ECO:0000313" key="3">
    <source>
        <dbReference type="EMBL" id="PSB03200.1"/>
    </source>
</evidence>
<dbReference type="RefSeq" id="WP_106288435.1">
    <property type="nucleotide sequence ID" value="NZ_CAWNTC010000014.1"/>
</dbReference>
<dbReference type="InterPro" id="IPR029062">
    <property type="entry name" value="Class_I_gatase-like"/>
</dbReference>